<dbReference type="InterPro" id="IPR043129">
    <property type="entry name" value="ATPase_NBD"/>
</dbReference>
<proteinExistence type="inferred from homology"/>
<dbReference type="RefSeq" id="WP_189647559.1">
    <property type="nucleotide sequence ID" value="NZ_BMRC01000005.1"/>
</dbReference>
<dbReference type="CDD" id="cd23763">
    <property type="entry name" value="ASKHA_ATPase_ROK"/>
    <property type="match status" value="1"/>
</dbReference>
<sequence>MRKVALQGSDAHRLRRINMIATLRAVRAAGVVPLTDLARRAGLSRPTVEGLVEELYGQGWLEEVAPEAGQMGRPARLYRFRAATGYVIGVDIGSSSVRAQVCDLEGNAVGLGFTRVHADYGRAERLAAVRATMAAALREAGVTEDQVLSVAVGTTGVVSESGTVRLCVGLPEWTGLDLAAEVGRDYRCRILVENDCNLAALAERWAGVAREVDDVLFVLSGVRTGAGMLIRGELHRGGRGMAGEIGALHLIGWHRAPDHLARFAPDAAPEEVAGLVFAAAREGDPAARWAIEQYAHDLAEGIAAIVLTVDPDLVVVGGGVSRSGDVLMEPLRRHLDPLCLEPPAVAISTLADQAVVLGAVRHALNHVDELLYDVDLPLDLTLFRQDIKP</sequence>
<dbReference type="SUPFAM" id="SSF53067">
    <property type="entry name" value="Actin-like ATPase domain"/>
    <property type="match status" value="1"/>
</dbReference>
<accession>A0ABV5IX67</accession>
<dbReference type="Pfam" id="PF00480">
    <property type="entry name" value="ROK"/>
    <property type="match status" value="2"/>
</dbReference>
<dbReference type="PANTHER" id="PTHR18964:SF149">
    <property type="entry name" value="BIFUNCTIONAL UDP-N-ACETYLGLUCOSAMINE 2-EPIMERASE_N-ACETYLMANNOSAMINE KINASE"/>
    <property type="match status" value="1"/>
</dbReference>
<dbReference type="InterPro" id="IPR036388">
    <property type="entry name" value="WH-like_DNA-bd_sf"/>
</dbReference>
<dbReference type="Proteomes" id="UP001589647">
    <property type="component" value="Unassembled WGS sequence"/>
</dbReference>
<reference evidence="3 4" key="1">
    <citation type="submission" date="2024-09" db="EMBL/GenBank/DDBJ databases">
        <authorList>
            <person name="Sun Q."/>
            <person name="Mori K."/>
        </authorList>
    </citation>
    <scope>NUCLEOTIDE SEQUENCE [LARGE SCALE GENOMIC DNA]</scope>
    <source>
        <strain evidence="3 4">CCM 3426</strain>
    </source>
</reference>
<dbReference type="Pfam" id="PF09339">
    <property type="entry name" value="HTH_IclR"/>
    <property type="match status" value="1"/>
</dbReference>
<keyword evidence="4" id="KW-1185">Reference proteome</keyword>
<evidence type="ECO:0000259" key="2">
    <source>
        <dbReference type="Pfam" id="PF09339"/>
    </source>
</evidence>
<feature type="domain" description="HTH iclR-type" evidence="2">
    <location>
        <begin position="29"/>
        <end position="63"/>
    </location>
</feature>
<dbReference type="PANTHER" id="PTHR18964">
    <property type="entry name" value="ROK (REPRESSOR, ORF, KINASE) FAMILY"/>
    <property type="match status" value="1"/>
</dbReference>
<evidence type="ECO:0000313" key="3">
    <source>
        <dbReference type="EMBL" id="MFB9208505.1"/>
    </source>
</evidence>
<dbReference type="Gene3D" id="1.10.10.10">
    <property type="entry name" value="Winged helix-like DNA-binding domain superfamily/Winged helix DNA-binding domain"/>
    <property type="match status" value="1"/>
</dbReference>
<dbReference type="SUPFAM" id="SSF46785">
    <property type="entry name" value="Winged helix' DNA-binding domain"/>
    <property type="match status" value="1"/>
</dbReference>
<protein>
    <submittedName>
        <fullName evidence="3">ROK family protein</fullName>
    </submittedName>
</protein>
<comment type="similarity">
    <text evidence="1">Belongs to the ROK (NagC/XylR) family.</text>
</comment>
<dbReference type="InterPro" id="IPR000600">
    <property type="entry name" value="ROK"/>
</dbReference>
<comment type="caution">
    <text evidence="3">The sequence shown here is derived from an EMBL/GenBank/DDBJ whole genome shotgun (WGS) entry which is preliminary data.</text>
</comment>
<gene>
    <name evidence="3" type="ORF">ACFFV7_45500</name>
</gene>
<dbReference type="EMBL" id="JBHMEI010000078">
    <property type="protein sequence ID" value="MFB9208505.1"/>
    <property type="molecule type" value="Genomic_DNA"/>
</dbReference>
<dbReference type="Gene3D" id="3.30.420.40">
    <property type="match status" value="4"/>
</dbReference>
<dbReference type="InterPro" id="IPR036390">
    <property type="entry name" value="WH_DNA-bd_sf"/>
</dbReference>
<evidence type="ECO:0000256" key="1">
    <source>
        <dbReference type="ARBA" id="ARBA00006479"/>
    </source>
</evidence>
<evidence type="ECO:0000313" key="4">
    <source>
        <dbReference type="Proteomes" id="UP001589647"/>
    </source>
</evidence>
<organism evidence="3 4">
    <name type="scientific">Nonomuraea spiralis</name>
    <dbReference type="NCBI Taxonomy" id="46182"/>
    <lineage>
        <taxon>Bacteria</taxon>
        <taxon>Bacillati</taxon>
        <taxon>Actinomycetota</taxon>
        <taxon>Actinomycetes</taxon>
        <taxon>Streptosporangiales</taxon>
        <taxon>Streptosporangiaceae</taxon>
        <taxon>Nonomuraea</taxon>
    </lineage>
</organism>
<name>A0ABV5IX67_9ACTN</name>
<dbReference type="InterPro" id="IPR005471">
    <property type="entry name" value="Tscrpt_reg_IclR_N"/>
</dbReference>